<dbReference type="EMBL" id="KN881833">
    <property type="protein sequence ID" value="KIY48419.1"/>
    <property type="molecule type" value="Genomic_DNA"/>
</dbReference>
<evidence type="ECO:0000313" key="2">
    <source>
        <dbReference type="EMBL" id="KIY48419.1"/>
    </source>
</evidence>
<sequence>MPSVVRFIVDAFDSSRADQWMYHRIRRREHAAALHLQHLPSQSIYTVAGDAATYHGNDNNNTELTKRQRRLPMDVRHIVVIAILYPASIVYWYSSQLLSSQALGLRLQRPSRFVAPSDRRKRKFDTCGLRARQSTRLCRNPIQSEILGAGKMRRRGDAAALPTSQTMHCSDVYGDSRPFDTVYVVFLHAPRRYIQMGNPLDLQTATDIEIDRFPSFGLIMRTPASGWTSKALQPDDLDETREMKMKVTGSRRQEDGGQIIGDAASASCRSHAAAFEKVVVGAYA</sequence>
<evidence type="ECO:0000256" key="1">
    <source>
        <dbReference type="SAM" id="Phobius"/>
    </source>
</evidence>
<keyword evidence="1" id="KW-0472">Membrane</keyword>
<keyword evidence="1" id="KW-1133">Transmembrane helix</keyword>
<keyword evidence="1" id="KW-0812">Transmembrane</keyword>
<feature type="transmembrane region" description="Helical" evidence="1">
    <location>
        <begin position="75"/>
        <end position="93"/>
    </location>
</feature>
<gene>
    <name evidence="2" type="ORF">FISHEDRAFT_58921</name>
</gene>
<dbReference type="Proteomes" id="UP000054144">
    <property type="component" value="Unassembled WGS sequence"/>
</dbReference>
<accession>A0A0D7ADE4</accession>
<organism evidence="2 3">
    <name type="scientific">Fistulina hepatica ATCC 64428</name>
    <dbReference type="NCBI Taxonomy" id="1128425"/>
    <lineage>
        <taxon>Eukaryota</taxon>
        <taxon>Fungi</taxon>
        <taxon>Dikarya</taxon>
        <taxon>Basidiomycota</taxon>
        <taxon>Agaricomycotina</taxon>
        <taxon>Agaricomycetes</taxon>
        <taxon>Agaricomycetidae</taxon>
        <taxon>Agaricales</taxon>
        <taxon>Fistulinaceae</taxon>
        <taxon>Fistulina</taxon>
    </lineage>
</organism>
<proteinExistence type="predicted"/>
<reference evidence="2 3" key="1">
    <citation type="journal article" date="2015" name="Fungal Genet. Biol.">
        <title>Evolution of novel wood decay mechanisms in Agaricales revealed by the genome sequences of Fistulina hepatica and Cylindrobasidium torrendii.</title>
        <authorList>
            <person name="Floudas D."/>
            <person name="Held B.W."/>
            <person name="Riley R."/>
            <person name="Nagy L.G."/>
            <person name="Koehler G."/>
            <person name="Ransdell A.S."/>
            <person name="Younus H."/>
            <person name="Chow J."/>
            <person name="Chiniquy J."/>
            <person name="Lipzen A."/>
            <person name="Tritt A."/>
            <person name="Sun H."/>
            <person name="Haridas S."/>
            <person name="LaButti K."/>
            <person name="Ohm R.A."/>
            <person name="Kues U."/>
            <person name="Blanchette R.A."/>
            <person name="Grigoriev I.V."/>
            <person name="Minto R.E."/>
            <person name="Hibbett D.S."/>
        </authorList>
    </citation>
    <scope>NUCLEOTIDE SEQUENCE [LARGE SCALE GENOMIC DNA]</scope>
    <source>
        <strain evidence="2 3">ATCC 64428</strain>
    </source>
</reference>
<protein>
    <submittedName>
        <fullName evidence="2">Uncharacterized protein</fullName>
    </submittedName>
</protein>
<evidence type="ECO:0000313" key="3">
    <source>
        <dbReference type="Proteomes" id="UP000054144"/>
    </source>
</evidence>
<name>A0A0D7ADE4_9AGAR</name>
<keyword evidence="3" id="KW-1185">Reference proteome</keyword>
<dbReference type="AlphaFoldDB" id="A0A0D7ADE4"/>